<dbReference type="SUPFAM" id="SSF52172">
    <property type="entry name" value="CheY-like"/>
    <property type="match status" value="1"/>
</dbReference>
<dbReference type="CDD" id="cd16922">
    <property type="entry name" value="HATPase_EvgS-ArcB-TorS-like"/>
    <property type="match status" value="1"/>
</dbReference>
<comment type="caution">
    <text evidence="22">The sequence shown here is derived from an EMBL/GenBank/DDBJ whole genome shotgun (WGS) entry which is preliminary data.</text>
</comment>
<keyword evidence="16" id="KW-0175">Coiled coil</keyword>
<evidence type="ECO:0000256" key="7">
    <source>
        <dbReference type="ARBA" id="ARBA00022679"/>
    </source>
</evidence>
<dbReference type="GO" id="GO:0000155">
    <property type="term" value="F:phosphorelay sensor kinase activity"/>
    <property type="evidence" value="ECO:0007669"/>
    <property type="project" value="InterPro"/>
</dbReference>
<dbReference type="PROSITE" id="PS50109">
    <property type="entry name" value="HIS_KIN"/>
    <property type="match status" value="1"/>
</dbReference>
<evidence type="ECO:0000256" key="1">
    <source>
        <dbReference type="ARBA" id="ARBA00000085"/>
    </source>
</evidence>
<dbReference type="CDD" id="cd17546">
    <property type="entry name" value="REC_hyHK_CKI1_RcsC-like"/>
    <property type="match status" value="1"/>
</dbReference>
<evidence type="ECO:0000256" key="9">
    <source>
        <dbReference type="ARBA" id="ARBA00022777"/>
    </source>
</evidence>
<evidence type="ECO:0000313" key="23">
    <source>
        <dbReference type="Proteomes" id="UP000298133"/>
    </source>
</evidence>
<dbReference type="SMART" id="SM00387">
    <property type="entry name" value="HATPase_c"/>
    <property type="match status" value="1"/>
</dbReference>
<accession>A0A4Y8UHS0</accession>
<keyword evidence="11 17" id="KW-1133">Transmembrane helix</keyword>
<keyword evidence="7" id="KW-0808">Transferase</keyword>
<dbReference type="InterPro" id="IPR003594">
    <property type="entry name" value="HATPase_dom"/>
</dbReference>
<dbReference type="InterPro" id="IPR011006">
    <property type="entry name" value="CheY-like_superfamily"/>
</dbReference>
<dbReference type="Pfam" id="PF00672">
    <property type="entry name" value="HAMP"/>
    <property type="match status" value="1"/>
</dbReference>
<evidence type="ECO:0000256" key="10">
    <source>
        <dbReference type="ARBA" id="ARBA00022840"/>
    </source>
</evidence>
<dbReference type="InterPro" id="IPR036641">
    <property type="entry name" value="HPT_dom_sf"/>
</dbReference>
<dbReference type="SUPFAM" id="SSF47226">
    <property type="entry name" value="Histidine-containing phosphotransfer domain, HPT domain"/>
    <property type="match status" value="1"/>
</dbReference>
<feature type="coiled-coil region" evidence="16">
    <location>
        <begin position="241"/>
        <end position="275"/>
    </location>
</feature>
<dbReference type="Gene3D" id="3.30.565.10">
    <property type="entry name" value="Histidine kinase-like ATPase, C-terminal domain"/>
    <property type="match status" value="1"/>
</dbReference>
<dbReference type="Gene3D" id="1.10.287.130">
    <property type="match status" value="1"/>
</dbReference>
<dbReference type="InterPro" id="IPR008207">
    <property type="entry name" value="Sig_transdc_His_kin_Hpt_dom"/>
</dbReference>
<keyword evidence="4" id="KW-1003">Cell membrane</keyword>
<dbReference type="Pfam" id="PF00072">
    <property type="entry name" value="Response_reg"/>
    <property type="match status" value="1"/>
</dbReference>
<dbReference type="GO" id="GO:0005886">
    <property type="term" value="C:plasma membrane"/>
    <property type="evidence" value="ECO:0007669"/>
    <property type="project" value="UniProtKB-SubCell"/>
</dbReference>
<dbReference type="InterPro" id="IPR036890">
    <property type="entry name" value="HATPase_C_sf"/>
</dbReference>
<dbReference type="PROSITE" id="PS50894">
    <property type="entry name" value="HPT"/>
    <property type="match status" value="1"/>
</dbReference>
<dbReference type="Gene3D" id="3.40.50.2300">
    <property type="match status" value="1"/>
</dbReference>
<dbReference type="PROSITE" id="PS50110">
    <property type="entry name" value="RESPONSE_REGULATORY"/>
    <property type="match status" value="1"/>
</dbReference>
<feature type="domain" description="HAMP" evidence="20">
    <location>
        <begin position="197"/>
        <end position="249"/>
    </location>
</feature>
<keyword evidence="10" id="KW-0547">Nucleotide-binding</keyword>
<evidence type="ECO:0000313" key="22">
    <source>
        <dbReference type="EMBL" id="TFH67337.1"/>
    </source>
</evidence>
<organism evidence="22 23">
    <name type="scientific">Gammaproteobacteria bacterium LSUCC0057</name>
    <dbReference type="NCBI Taxonomy" id="2559237"/>
    <lineage>
        <taxon>Bacteria</taxon>
        <taxon>Pseudomonadati</taxon>
        <taxon>Pseudomonadota</taxon>
        <taxon>Gammaproteobacteria</taxon>
        <taxon>Cellvibrionales</taxon>
        <taxon>Porticoccaceae</taxon>
        <taxon>SAR92 clade</taxon>
    </lineage>
</organism>
<keyword evidence="23" id="KW-1185">Reference proteome</keyword>
<feature type="domain" description="HPt" evidence="21">
    <location>
        <begin position="650"/>
        <end position="734"/>
    </location>
</feature>
<dbReference type="Pfam" id="PF09984">
    <property type="entry name" value="sCache_4"/>
    <property type="match status" value="1"/>
</dbReference>
<comment type="catalytic activity">
    <reaction evidence="1">
        <text>ATP + protein L-histidine = ADP + protein N-phospho-L-histidine.</text>
        <dbReference type="EC" id="2.7.13.3"/>
    </reaction>
</comment>
<sequence length="734" mass="79239">MNWIDRLLPSLQQRLMVALLLPLLVLCTLLAGYMASVRHNDLTERLLEVADTTSRYLSDSAGFALFAGDREQLKLLANSVLSAPEITAVTFVDTQFQPLVSIGQSAATGVEQFAEQPAAVAQLHGPVWFIHRPVVAVQVMADDFDEQGVASAVLGSVLVELDNGWLLKHQAESLINIVLVAALVLLAAAVVAVQISRGISVPLRRLTRSVEQIDAGNTQVDIYLQGPRELALLAEVLSRQLAKTRDYSARLERDVEKATAQLLTAMNDLEEAMEAKDQFMAKMSHELRTPLTAVIGFTAALADEAERSKREEYQRIIASSSQLLLKTIDDVLEFARSNSGELKLDEAEMNLRDTLADVLAIHRQRAEQQGIVLTLQIADELPQRLWGDAVRIAQVFNNLIGNAIKFTERGAVEVEVAVAGALANGRLQLQCCVKDTGKGIAAARVRYLFNPFAQEDDSISRQFGGSGLGLAISRSLVELMQGEIAIESREGVGTAVKFTLCLAAQSELPPTARVELSSQSLVGKLILIAEDHPYNQTLLQRMLARCGAQTVVVDNGARVLEALNDHAVDLMLMDIHMPVMDGVQTAQAIAKLDDAPPIVGLTADVSSSEHRAMLAAGAVKVLVKPIDEQLLLATLTELLGRPAPPSSGDGLLSSGEVPQELLETLRGTLELLGDAHQCGDTARVRGALHDLTGLAGLYGMSELRQQVLALRAALPSLSSQQVAERIAKMLTLLD</sequence>
<dbReference type="SMART" id="SM00448">
    <property type="entry name" value="REC"/>
    <property type="match status" value="1"/>
</dbReference>
<dbReference type="AlphaFoldDB" id="A0A4Y8UHS0"/>
<feature type="modified residue" description="Phosphohistidine" evidence="14">
    <location>
        <position position="689"/>
    </location>
</feature>
<dbReference type="PANTHER" id="PTHR43047">
    <property type="entry name" value="TWO-COMPONENT HISTIDINE PROTEIN KINASE"/>
    <property type="match status" value="1"/>
</dbReference>
<dbReference type="FunFam" id="3.30.565.10:FF:000010">
    <property type="entry name" value="Sensor histidine kinase RcsC"/>
    <property type="match status" value="1"/>
</dbReference>
<dbReference type="InterPro" id="IPR005467">
    <property type="entry name" value="His_kinase_dom"/>
</dbReference>
<evidence type="ECO:0000256" key="17">
    <source>
        <dbReference type="SAM" id="Phobius"/>
    </source>
</evidence>
<evidence type="ECO:0000256" key="3">
    <source>
        <dbReference type="ARBA" id="ARBA00012438"/>
    </source>
</evidence>
<keyword evidence="10" id="KW-0067">ATP-binding</keyword>
<dbReference type="SUPFAM" id="SSF47384">
    <property type="entry name" value="Homodimeric domain of signal transducing histidine kinase"/>
    <property type="match status" value="1"/>
</dbReference>
<evidence type="ECO:0000256" key="15">
    <source>
        <dbReference type="PROSITE-ProRule" id="PRU00169"/>
    </source>
</evidence>
<dbReference type="Gene3D" id="6.10.340.10">
    <property type="match status" value="1"/>
</dbReference>
<dbReference type="InterPro" id="IPR003661">
    <property type="entry name" value="HisK_dim/P_dom"/>
</dbReference>
<dbReference type="InterPro" id="IPR004358">
    <property type="entry name" value="Sig_transdc_His_kin-like_C"/>
</dbReference>
<dbReference type="Pfam" id="PF02518">
    <property type="entry name" value="HATPase_c"/>
    <property type="match status" value="1"/>
</dbReference>
<evidence type="ECO:0000259" key="19">
    <source>
        <dbReference type="PROSITE" id="PS50110"/>
    </source>
</evidence>
<feature type="transmembrane region" description="Helical" evidence="17">
    <location>
        <begin position="15"/>
        <end position="35"/>
    </location>
</feature>
<dbReference type="Pfam" id="PF00512">
    <property type="entry name" value="HisKA"/>
    <property type="match status" value="1"/>
</dbReference>
<proteinExistence type="predicted"/>
<feature type="domain" description="Response regulatory" evidence="19">
    <location>
        <begin position="525"/>
        <end position="639"/>
    </location>
</feature>
<dbReference type="EC" id="2.7.13.3" evidence="3"/>
<dbReference type="PRINTS" id="PR00344">
    <property type="entry name" value="BCTRLSENSOR"/>
</dbReference>
<evidence type="ECO:0000256" key="2">
    <source>
        <dbReference type="ARBA" id="ARBA00004429"/>
    </source>
</evidence>
<keyword evidence="8 17" id="KW-0812">Transmembrane</keyword>
<keyword evidence="12" id="KW-0902">Two-component regulatory system</keyword>
<evidence type="ECO:0000256" key="8">
    <source>
        <dbReference type="ARBA" id="ARBA00022692"/>
    </source>
</evidence>
<feature type="domain" description="Histidine kinase" evidence="18">
    <location>
        <begin position="282"/>
        <end position="504"/>
    </location>
</feature>
<evidence type="ECO:0000256" key="16">
    <source>
        <dbReference type="SAM" id="Coils"/>
    </source>
</evidence>
<dbReference type="EMBL" id="SPIA01000003">
    <property type="protein sequence ID" value="TFH67337.1"/>
    <property type="molecule type" value="Genomic_DNA"/>
</dbReference>
<dbReference type="InterPro" id="IPR036097">
    <property type="entry name" value="HisK_dim/P_sf"/>
</dbReference>
<evidence type="ECO:0000256" key="11">
    <source>
        <dbReference type="ARBA" id="ARBA00022989"/>
    </source>
</evidence>
<keyword evidence="5" id="KW-0997">Cell inner membrane</keyword>
<dbReference type="SMART" id="SM00388">
    <property type="entry name" value="HisKA"/>
    <property type="match status" value="1"/>
</dbReference>
<dbReference type="Proteomes" id="UP000298133">
    <property type="component" value="Unassembled WGS sequence"/>
</dbReference>
<keyword evidence="13 17" id="KW-0472">Membrane</keyword>
<keyword evidence="6 15" id="KW-0597">Phosphoprotein</keyword>
<evidence type="ECO:0000256" key="13">
    <source>
        <dbReference type="ARBA" id="ARBA00023136"/>
    </source>
</evidence>
<protein>
    <recommendedName>
        <fullName evidence="3">histidine kinase</fullName>
        <ecNumber evidence="3">2.7.13.3</ecNumber>
    </recommendedName>
</protein>
<dbReference type="SUPFAM" id="SSF55874">
    <property type="entry name" value="ATPase domain of HSP90 chaperone/DNA topoisomerase II/histidine kinase"/>
    <property type="match status" value="1"/>
</dbReference>
<evidence type="ECO:0000256" key="14">
    <source>
        <dbReference type="PROSITE-ProRule" id="PRU00110"/>
    </source>
</evidence>
<feature type="transmembrane region" description="Helical" evidence="17">
    <location>
        <begin position="174"/>
        <end position="195"/>
    </location>
</feature>
<evidence type="ECO:0000259" key="21">
    <source>
        <dbReference type="PROSITE" id="PS50894"/>
    </source>
</evidence>
<name>A0A4Y8UHS0_9GAMM</name>
<reference evidence="22 23" key="1">
    <citation type="submission" date="2019-03" db="EMBL/GenBank/DDBJ databases">
        <title>Draft genome of Gammaproteobacteria bacterium LSUCC0057, a member of the SAR92 clade.</title>
        <authorList>
            <person name="Lanclos V.C."/>
            <person name="Doiron C."/>
            <person name="Henson M.W."/>
            <person name="Thrash J.C."/>
        </authorList>
    </citation>
    <scope>NUCLEOTIDE SEQUENCE [LARGE SCALE GENOMIC DNA]</scope>
    <source>
        <strain evidence="22 23">LSUCC0057</strain>
    </source>
</reference>
<evidence type="ECO:0000256" key="5">
    <source>
        <dbReference type="ARBA" id="ARBA00022519"/>
    </source>
</evidence>
<dbReference type="CDD" id="cd00082">
    <property type="entry name" value="HisKA"/>
    <property type="match status" value="1"/>
</dbReference>
<keyword evidence="9" id="KW-0418">Kinase</keyword>
<dbReference type="InterPro" id="IPR001789">
    <property type="entry name" value="Sig_transdc_resp-reg_receiver"/>
</dbReference>
<feature type="modified residue" description="4-aspartylphosphate" evidence="15">
    <location>
        <position position="574"/>
    </location>
</feature>
<evidence type="ECO:0000256" key="6">
    <source>
        <dbReference type="ARBA" id="ARBA00022553"/>
    </source>
</evidence>
<dbReference type="InterPro" id="IPR003660">
    <property type="entry name" value="HAMP_dom"/>
</dbReference>
<dbReference type="PANTHER" id="PTHR43047:SF78">
    <property type="entry name" value="SENSORY_REGULATORY PROTEIN RPFC"/>
    <property type="match status" value="1"/>
</dbReference>
<evidence type="ECO:0000256" key="12">
    <source>
        <dbReference type="ARBA" id="ARBA00023012"/>
    </source>
</evidence>
<evidence type="ECO:0000259" key="20">
    <source>
        <dbReference type="PROSITE" id="PS50885"/>
    </source>
</evidence>
<comment type="subcellular location">
    <subcellularLocation>
        <location evidence="2">Cell inner membrane</location>
        <topology evidence="2">Multi-pass membrane protein</topology>
    </subcellularLocation>
</comment>
<evidence type="ECO:0000259" key="18">
    <source>
        <dbReference type="PROSITE" id="PS50109"/>
    </source>
</evidence>
<evidence type="ECO:0000256" key="4">
    <source>
        <dbReference type="ARBA" id="ARBA00022475"/>
    </source>
</evidence>
<dbReference type="PROSITE" id="PS50885">
    <property type="entry name" value="HAMP"/>
    <property type="match status" value="1"/>
</dbReference>
<dbReference type="OrthoDB" id="6187449at2"/>
<gene>
    <name evidence="22" type="ORF">E3W66_07525</name>
</gene>
<dbReference type="InterPro" id="IPR019247">
    <property type="entry name" value="Histidine_kinase_BarA_N"/>
</dbReference>